<evidence type="ECO:0000313" key="4">
    <source>
        <dbReference type="Proteomes" id="UP000243542"/>
    </source>
</evidence>
<name>A0A2A9G317_9PSEU</name>
<dbReference type="Proteomes" id="UP000243542">
    <property type="component" value="Unassembled WGS sequence"/>
</dbReference>
<dbReference type="EMBL" id="PDJK01000001">
    <property type="protein sequence ID" value="PFG57326.1"/>
    <property type="molecule type" value="Genomic_DNA"/>
</dbReference>
<evidence type="ECO:0000259" key="1">
    <source>
        <dbReference type="Pfam" id="PF01610"/>
    </source>
</evidence>
<dbReference type="InterPro" id="IPR002560">
    <property type="entry name" value="Transposase_DDE"/>
</dbReference>
<proteinExistence type="predicted"/>
<protein>
    <submittedName>
        <fullName evidence="3">Transposase</fullName>
    </submittedName>
</protein>
<dbReference type="Pfam" id="PF01610">
    <property type="entry name" value="DDE_Tnp_ISL3"/>
    <property type="match status" value="1"/>
</dbReference>
<keyword evidence="4" id="KW-1185">Reference proteome</keyword>
<sequence>MLNDTDATVLFDLDGVAVARVYRDSDGIRVVQVVTADQAARVCPGCGTRATRVKGLVTTRPRDLEHGGGPVRLQWRKRRWVCGATSCHRGSFTEQIPQLAAGMRTTGRLRRAAGVAVVDGGRTLTQAGRDLGLSWPTVHREFTAYARQVLPGTPAPTDVLGVDEVRRGKPVWEQDEQTGKWRLATDRWHVGFVDVTGRQGLFGQVEGRATTVVVDWITAHDSDWQASIRYVAIDMCAVFRAAVRRALPHAQVVVDCFHVVQLANRRLAELRRRCTWAQRRRRGRRGDPEWAVRGLLRRNAEDLTAEQRDTLTRTLTEIGTYGRWILTGWHAKEKLRTLLRLTAKHAHTGPDRHAISNARYQFMTHCLDSRQPELISLAQTIDDWWDGIEAYILTGITNAASEGNNRLIKLEARNAFGFRNPANQRLRSRCATTRQGPTRQTPRSTLKTQYGSVVKLDHARQLANCQRSKICCQRRRSVTPCGVRQGEASHLGGNTLPR</sequence>
<accession>A0A2A9G317</accession>
<evidence type="ECO:0000313" key="3">
    <source>
        <dbReference type="EMBL" id="PFG57326.1"/>
    </source>
</evidence>
<gene>
    <name evidence="3" type="ORF">ATK36_0903</name>
</gene>
<dbReference type="NCBIfam" id="NF033550">
    <property type="entry name" value="transpos_ISL3"/>
    <property type="match status" value="1"/>
</dbReference>
<dbReference type="PANTHER" id="PTHR33498">
    <property type="entry name" value="TRANSPOSASE FOR INSERTION SEQUENCE ELEMENT IS1557"/>
    <property type="match status" value="1"/>
</dbReference>
<reference evidence="3 4" key="1">
    <citation type="submission" date="2017-10" db="EMBL/GenBank/DDBJ databases">
        <title>Sequencing the genomes of 1000 actinobacteria strains.</title>
        <authorList>
            <person name="Klenk H.-P."/>
        </authorList>
    </citation>
    <scope>NUCLEOTIDE SEQUENCE [LARGE SCALE GENOMIC DNA]</scope>
    <source>
        <strain evidence="3 4">DSM 46092</strain>
    </source>
</reference>
<dbReference type="PANTHER" id="PTHR33498:SF1">
    <property type="entry name" value="TRANSPOSASE FOR INSERTION SEQUENCE ELEMENT IS1557"/>
    <property type="match status" value="1"/>
</dbReference>
<dbReference type="Pfam" id="PF14690">
    <property type="entry name" value="Zn_ribbon_ISL3"/>
    <property type="match status" value="1"/>
</dbReference>
<dbReference type="AlphaFoldDB" id="A0A2A9G317"/>
<feature type="domain" description="Transposase IS204/IS1001/IS1096/IS1165 zinc-finger" evidence="2">
    <location>
        <begin position="41"/>
        <end position="82"/>
    </location>
</feature>
<dbReference type="InterPro" id="IPR047951">
    <property type="entry name" value="Transpos_ISL3"/>
</dbReference>
<comment type="caution">
    <text evidence="3">The sequence shown here is derived from an EMBL/GenBank/DDBJ whole genome shotgun (WGS) entry which is preliminary data.</text>
</comment>
<evidence type="ECO:0000259" key="2">
    <source>
        <dbReference type="Pfam" id="PF14690"/>
    </source>
</evidence>
<dbReference type="InterPro" id="IPR029261">
    <property type="entry name" value="Transposase_Znf"/>
</dbReference>
<feature type="domain" description="Transposase IS204/IS1001/IS1096/IS1165 DDE" evidence="1">
    <location>
        <begin position="196"/>
        <end position="427"/>
    </location>
</feature>
<organism evidence="3 4">
    <name type="scientific">Amycolatopsis sulphurea</name>
    <dbReference type="NCBI Taxonomy" id="76022"/>
    <lineage>
        <taxon>Bacteria</taxon>
        <taxon>Bacillati</taxon>
        <taxon>Actinomycetota</taxon>
        <taxon>Actinomycetes</taxon>
        <taxon>Pseudonocardiales</taxon>
        <taxon>Pseudonocardiaceae</taxon>
        <taxon>Amycolatopsis</taxon>
    </lineage>
</organism>